<dbReference type="InterPro" id="IPR000515">
    <property type="entry name" value="MetI-like"/>
</dbReference>
<dbReference type="Pfam" id="PF00528">
    <property type="entry name" value="BPD_transp_1"/>
    <property type="match status" value="1"/>
</dbReference>
<accession>A0ABW2KFT4</accession>
<dbReference type="Gene3D" id="1.10.3720.10">
    <property type="entry name" value="MetI-like"/>
    <property type="match status" value="1"/>
</dbReference>
<evidence type="ECO:0000313" key="10">
    <source>
        <dbReference type="Proteomes" id="UP001596540"/>
    </source>
</evidence>
<dbReference type="Proteomes" id="UP001596540">
    <property type="component" value="Unassembled WGS sequence"/>
</dbReference>
<keyword evidence="5 7" id="KW-1133">Transmembrane helix</keyword>
<evidence type="ECO:0000256" key="4">
    <source>
        <dbReference type="ARBA" id="ARBA00022692"/>
    </source>
</evidence>
<keyword evidence="6 7" id="KW-0472">Membrane</keyword>
<evidence type="ECO:0000256" key="3">
    <source>
        <dbReference type="ARBA" id="ARBA00022475"/>
    </source>
</evidence>
<feature type="domain" description="ABC transmembrane type-1" evidence="8">
    <location>
        <begin position="69"/>
        <end position="259"/>
    </location>
</feature>
<keyword evidence="3" id="KW-1003">Cell membrane</keyword>
<feature type="transmembrane region" description="Helical" evidence="7">
    <location>
        <begin position="238"/>
        <end position="259"/>
    </location>
</feature>
<feature type="transmembrane region" description="Helical" evidence="7">
    <location>
        <begin position="106"/>
        <end position="128"/>
    </location>
</feature>
<feature type="transmembrane region" description="Helical" evidence="7">
    <location>
        <begin position="12"/>
        <end position="35"/>
    </location>
</feature>
<dbReference type="CDD" id="cd06261">
    <property type="entry name" value="TM_PBP2"/>
    <property type="match status" value="1"/>
</dbReference>
<feature type="transmembrane region" description="Helical" evidence="7">
    <location>
        <begin position="140"/>
        <end position="162"/>
    </location>
</feature>
<dbReference type="RefSeq" id="WP_379870942.1">
    <property type="nucleotide sequence ID" value="NZ_JBHTBH010000004.1"/>
</dbReference>
<keyword evidence="2 7" id="KW-0813">Transport</keyword>
<comment type="caution">
    <text evidence="9">The sequence shown here is derived from an EMBL/GenBank/DDBJ whole genome shotgun (WGS) entry which is preliminary data.</text>
</comment>
<feature type="transmembrane region" description="Helical" evidence="7">
    <location>
        <begin position="183"/>
        <end position="204"/>
    </location>
</feature>
<gene>
    <name evidence="9" type="ORF">ACFQRF_11125</name>
</gene>
<dbReference type="PANTHER" id="PTHR43744:SF12">
    <property type="entry name" value="ABC TRANSPORTER PERMEASE PROTEIN MG189-RELATED"/>
    <property type="match status" value="1"/>
</dbReference>
<evidence type="ECO:0000256" key="1">
    <source>
        <dbReference type="ARBA" id="ARBA00004651"/>
    </source>
</evidence>
<dbReference type="InterPro" id="IPR035906">
    <property type="entry name" value="MetI-like_sf"/>
</dbReference>
<keyword evidence="10" id="KW-1185">Reference proteome</keyword>
<dbReference type="PANTHER" id="PTHR43744">
    <property type="entry name" value="ABC TRANSPORTER PERMEASE PROTEIN MG189-RELATED-RELATED"/>
    <property type="match status" value="1"/>
</dbReference>
<feature type="transmembrane region" description="Helical" evidence="7">
    <location>
        <begin position="68"/>
        <end position="94"/>
    </location>
</feature>
<evidence type="ECO:0000256" key="6">
    <source>
        <dbReference type="ARBA" id="ARBA00023136"/>
    </source>
</evidence>
<dbReference type="EMBL" id="JBHTBH010000004">
    <property type="protein sequence ID" value="MFC7328295.1"/>
    <property type="molecule type" value="Genomic_DNA"/>
</dbReference>
<dbReference type="SUPFAM" id="SSF161098">
    <property type="entry name" value="MetI-like"/>
    <property type="match status" value="1"/>
</dbReference>
<comment type="subcellular location">
    <subcellularLocation>
        <location evidence="1 7">Cell membrane</location>
        <topology evidence="1 7">Multi-pass membrane protein</topology>
    </subcellularLocation>
</comment>
<proteinExistence type="inferred from homology"/>
<name>A0ABW2KFT4_9ACTN</name>
<keyword evidence="4 7" id="KW-0812">Transmembrane</keyword>
<sequence>MRPRHWTAQAGIHLALAVGAVAILAPFGWMVMGAFTPQDQIFRDELLPDAFTFANFAEVFEEVPMLRYYLNSFVAAATIFVLQVIVCLPAAYALARLRFRGRELSLWIVLACLMVPTQVAAIPIYLMFSRVGILDTFPSLVLPFVSSAFGIFLLRQFILTIPQSVFDAARLDGARAWSTLTRVVFPLVKPALVSFGVFSFVSHWNDYFWPSVVLRSTDYATVPYGIVRFVSFESGTSYGAQMAAALLAIAPLLLGFLLAQRQFIAGFSIVSD</sequence>
<evidence type="ECO:0000256" key="7">
    <source>
        <dbReference type="RuleBase" id="RU363032"/>
    </source>
</evidence>
<comment type="similarity">
    <text evidence="7">Belongs to the binding-protein-dependent transport system permease family.</text>
</comment>
<evidence type="ECO:0000259" key="8">
    <source>
        <dbReference type="PROSITE" id="PS50928"/>
    </source>
</evidence>
<reference evidence="10" key="1">
    <citation type="journal article" date="2019" name="Int. J. Syst. Evol. Microbiol.">
        <title>The Global Catalogue of Microorganisms (GCM) 10K type strain sequencing project: providing services to taxonomists for standard genome sequencing and annotation.</title>
        <authorList>
            <consortium name="The Broad Institute Genomics Platform"/>
            <consortium name="The Broad Institute Genome Sequencing Center for Infectious Disease"/>
            <person name="Wu L."/>
            <person name="Ma J."/>
        </authorList>
    </citation>
    <scope>NUCLEOTIDE SEQUENCE [LARGE SCALE GENOMIC DNA]</scope>
    <source>
        <strain evidence="10">CGMCC 4.7382</strain>
    </source>
</reference>
<evidence type="ECO:0000313" key="9">
    <source>
        <dbReference type="EMBL" id="MFC7328295.1"/>
    </source>
</evidence>
<dbReference type="PROSITE" id="PS50928">
    <property type="entry name" value="ABC_TM1"/>
    <property type="match status" value="1"/>
</dbReference>
<organism evidence="9 10">
    <name type="scientific">Marinactinospora rubrisoli</name>
    <dbReference type="NCBI Taxonomy" id="2715399"/>
    <lineage>
        <taxon>Bacteria</taxon>
        <taxon>Bacillati</taxon>
        <taxon>Actinomycetota</taxon>
        <taxon>Actinomycetes</taxon>
        <taxon>Streptosporangiales</taxon>
        <taxon>Nocardiopsidaceae</taxon>
        <taxon>Marinactinospora</taxon>
    </lineage>
</organism>
<evidence type="ECO:0000256" key="2">
    <source>
        <dbReference type="ARBA" id="ARBA00022448"/>
    </source>
</evidence>
<evidence type="ECO:0000256" key="5">
    <source>
        <dbReference type="ARBA" id="ARBA00022989"/>
    </source>
</evidence>
<protein>
    <submittedName>
        <fullName evidence="9">Carbohydrate ABC transporter permease</fullName>
    </submittedName>
</protein>